<name>A0ABD5U469_9EURY</name>
<proteinExistence type="predicted"/>
<dbReference type="InterPro" id="IPR011257">
    <property type="entry name" value="DNA_glycosylase"/>
</dbReference>
<organism evidence="1 2">
    <name type="scientific">Halomarina ordinaria</name>
    <dbReference type="NCBI Taxonomy" id="3033939"/>
    <lineage>
        <taxon>Archaea</taxon>
        <taxon>Methanobacteriati</taxon>
        <taxon>Methanobacteriota</taxon>
        <taxon>Stenosarchaea group</taxon>
        <taxon>Halobacteria</taxon>
        <taxon>Halobacteriales</taxon>
        <taxon>Natronomonadaceae</taxon>
        <taxon>Halomarina</taxon>
    </lineage>
</organism>
<evidence type="ECO:0000313" key="1">
    <source>
        <dbReference type="EMBL" id="MFC6835324.1"/>
    </source>
</evidence>
<dbReference type="EMBL" id="JBHSXM010000001">
    <property type="protein sequence ID" value="MFC6835324.1"/>
    <property type="molecule type" value="Genomic_DNA"/>
</dbReference>
<sequence length="206" mass="23728">MIRLNFINGSGPDCGNIPSLVKEYKNLRPNEKVHYIHNGNTTDDQYEFRSISNHLQQQGHVTIFEYGNIMKIRSNISDNFDSNAGPMIKKHTHDAISSHPNTRRQLRELCKLRGVGVSRASMLLATIFPNDYSMVDLPRIRAFINWYIPQVSSYSKYANLITLFQTYDTINGYIEYTEVINQLSQSLGIPHREIGMALWAYDQLQI</sequence>
<dbReference type="SUPFAM" id="SSF48150">
    <property type="entry name" value="DNA-glycosylase"/>
    <property type="match status" value="1"/>
</dbReference>
<evidence type="ECO:0008006" key="3">
    <source>
        <dbReference type="Google" id="ProtNLM"/>
    </source>
</evidence>
<protein>
    <recommendedName>
        <fullName evidence="3">HhH-GPD domain-containing protein</fullName>
    </recommendedName>
</protein>
<keyword evidence="2" id="KW-1185">Reference proteome</keyword>
<accession>A0ABD5U469</accession>
<gene>
    <name evidence="1" type="ORF">ACFQHK_02235</name>
</gene>
<dbReference type="Proteomes" id="UP001596406">
    <property type="component" value="Unassembled WGS sequence"/>
</dbReference>
<dbReference type="RefSeq" id="WP_304447029.1">
    <property type="nucleotide sequence ID" value="NZ_JARRAH010000001.1"/>
</dbReference>
<reference evidence="1 2" key="1">
    <citation type="journal article" date="2019" name="Int. J. Syst. Evol. Microbiol.">
        <title>The Global Catalogue of Microorganisms (GCM) 10K type strain sequencing project: providing services to taxonomists for standard genome sequencing and annotation.</title>
        <authorList>
            <consortium name="The Broad Institute Genomics Platform"/>
            <consortium name="The Broad Institute Genome Sequencing Center for Infectious Disease"/>
            <person name="Wu L."/>
            <person name="Ma J."/>
        </authorList>
    </citation>
    <scope>NUCLEOTIDE SEQUENCE [LARGE SCALE GENOMIC DNA]</scope>
    <source>
        <strain evidence="1 2">PSRA2</strain>
    </source>
</reference>
<evidence type="ECO:0000313" key="2">
    <source>
        <dbReference type="Proteomes" id="UP001596406"/>
    </source>
</evidence>
<comment type="caution">
    <text evidence="1">The sequence shown here is derived from an EMBL/GenBank/DDBJ whole genome shotgun (WGS) entry which is preliminary data.</text>
</comment>
<dbReference type="AlphaFoldDB" id="A0ABD5U469"/>